<feature type="domain" description="Imelysin-like" evidence="4">
    <location>
        <begin position="31"/>
        <end position="311"/>
    </location>
</feature>
<protein>
    <recommendedName>
        <fullName evidence="4">Imelysin-like domain-containing protein</fullName>
    </recommendedName>
</protein>
<evidence type="ECO:0000256" key="2">
    <source>
        <dbReference type="ARBA" id="ARBA00022729"/>
    </source>
</evidence>
<accession>A0A2M8W0K6</accession>
<organism evidence="5 6">
    <name type="scientific">Yoonia maricola</name>
    <dbReference type="NCBI Taxonomy" id="420999"/>
    <lineage>
        <taxon>Bacteria</taxon>
        <taxon>Pseudomonadati</taxon>
        <taxon>Pseudomonadota</taxon>
        <taxon>Alphaproteobacteria</taxon>
        <taxon>Rhodobacterales</taxon>
        <taxon>Paracoccaceae</taxon>
        <taxon>Yoonia</taxon>
    </lineage>
</organism>
<dbReference type="Proteomes" id="UP000228531">
    <property type="component" value="Unassembled WGS sequence"/>
</dbReference>
<dbReference type="CDD" id="cd14659">
    <property type="entry name" value="Imelysin-like_IPPA"/>
    <property type="match status" value="1"/>
</dbReference>
<dbReference type="AlphaFoldDB" id="A0A2M8W0K6"/>
<keyword evidence="6" id="KW-1185">Reference proteome</keyword>
<name>A0A2M8W0K6_9RHOB</name>
<comment type="caution">
    <text evidence="5">The sequence shown here is derived from an EMBL/GenBank/DDBJ whole genome shotgun (WGS) entry which is preliminary data.</text>
</comment>
<comment type="subcellular location">
    <subcellularLocation>
        <location evidence="1">Cell envelope</location>
    </subcellularLocation>
</comment>
<dbReference type="Gene3D" id="1.20.1420.20">
    <property type="entry name" value="M75 peptidase, HXXE motif"/>
    <property type="match status" value="1"/>
</dbReference>
<sequence>MKNLLATIALMICPSLAVSQSIATDVVENHILPRIATLAESGQTLSEAATADCTATSEPLRAAYGDAFDAWIAVSHLRFGPIETAERGYALAFWPDSRGATPKALATLIRDADPIVETAEAYSDMSIAARGFYALEFLLYDPTISTAGDDAYRCQLVQTVTADIANLTEDIATDWQDNYAALLTNPSQNSLYRTDAEAAQELFKALNTGLELTSDARLGRPLGTFDQPRPTRAEVWRSGRSARHVAVALDSLRDLATRLSQGDPALVSDVDAVFARAIGQIEALDDPVFAGVATPTDRIKVEALRSRVDEIRAIAGLQIGLHLGVEAGFNSLDGD</sequence>
<evidence type="ECO:0000313" key="5">
    <source>
        <dbReference type="EMBL" id="PJI84448.1"/>
    </source>
</evidence>
<dbReference type="InterPro" id="IPR034984">
    <property type="entry name" value="Imelysin-like_IPPA"/>
</dbReference>
<evidence type="ECO:0000313" key="6">
    <source>
        <dbReference type="Proteomes" id="UP000228531"/>
    </source>
</evidence>
<proteinExistence type="predicted"/>
<dbReference type="InterPro" id="IPR038352">
    <property type="entry name" value="Imelysin_sf"/>
</dbReference>
<dbReference type="GO" id="GO:0030313">
    <property type="term" value="C:cell envelope"/>
    <property type="evidence" value="ECO:0007669"/>
    <property type="project" value="UniProtKB-SubCell"/>
</dbReference>
<dbReference type="Pfam" id="PF09375">
    <property type="entry name" value="Peptidase_M75"/>
    <property type="match status" value="1"/>
</dbReference>
<dbReference type="EMBL" id="PGTY01000004">
    <property type="protein sequence ID" value="PJI84448.1"/>
    <property type="molecule type" value="Genomic_DNA"/>
</dbReference>
<keyword evidence="2 3" id="KW-0732">Signal</keyword>
<evidence type="ECO:0000259" key="4">
    <source>
        <dbReference type="Pfam" id="PF09375"/>
    </source>
</evidence>
<dbReference type="RefSeq" id="WP_100369451.1">
    <property type="nucleotide sequence ID" value="NZ_PGTY01000004.1"/>
</dbReference>
<evidence type="ECO:0000256" key="1">
    <source>
        <dbReference type="ARBA" id="ARBA00004196"/>
    </source>
</evidence>
<feature type="chain" id="PRO_5014683043" description="Imelysin-like domain-containing protein" evidence="3">
    <location>
        <begin position="18"/>
        <end position="335"/>
    </location>
</feature>
<evidence type="ECO:0000256" key="3">
    <source>
        <dbReference type="SAM" id="SignalP"/>
    </source>
</evidence>
<gene>
    <name evidence="5" type="ORF">BC777_3507</name>
</gene>
<feature type="signal peptide" evidence="3">
    <location>
        <begin position="1"/>
        <end position="17"/>
    </location>
</feature>
<dbReference type="InterPro" id="IPR018976">
    <property type="entry name" value="Imelysin-like"/>
</dbReference>
<reference evidence="5 6" key="1">
    <citation type="submission" date="2017-11" db="EMBL/GenBank/DDBJ databases">
        <title>Genomic Encyclopedia of Archaeal and Bacterial Type Strains, Phase II (KMG-II): From Individual Species to Whole Genera.</title>
        <authorList>
            <person name="Goeker M."/>
        </authorList>
    </citation>
    <scope>NUCLEOTIDE SEQUENCE [LARGE SCALE GENOMIC DNA]</scope>
    <source>
        <strain evidence="5 6">DSM 29128</strain>
    </source>
</reference>
<dbReference type="OrthoDB" id="5729110at2"/>